<evidence type="ECO:0000256" key="1">
    <source>
        <dbReference type="SAM" id="Phobius"/>
    </source>
</evidence>
<keyword evidence="1" id="KW-0812">Transmembrane</keyword>
<keyword evidence="1" id="KW-1133">Transmembrane helix</keyword>
<sequence length="61" mass="6498">MQRIEISLSGAPVHLVLMWRPATPGKATMPYVLTIVALGILPYVGLIISHTFPACPLLAGT</sequence>
<reference evidence="2 3" key="1">
    <citation type="submission" date="2018-11" db="EMBL/GenBank/DDBJ databases">
        <authorList>
            <person name="Criscuolo A."/>
        </authorList>
    </citation>
    <scope>NUCLEOTIDE SEQUENCE [LARGE SCALE GENOMIC DNA]</scope>
    <source>
        <strain evidence="2">AT11b</strain>
    </source>
</reference>
<keyword evidence="1" id="KW-0472">Membrane</keyword>
<organism evidence="2 3">
    <name type="scientific">Arthrobacter ulcerisalmonis</name>
    <dbReference type="NCBI Taxonomy" id="2483813"/>
    <lineage>
        <taxon>Bacteria</taxon>
        <taxon>Bacillati</taxon>
        <taxon>Actinomycetota</taxon>
        <taxon>Actinomycetes</taxon>
        <taxon>Micrococcales</taxon>
        <taxon>Micrococcaceae</taxon>
        <taxon>Arthrobacter</taxon>
    </lineage>
</organism>
<keyword evidence="3" id="KW-1185">Reference proteome</keyword>
<gene>
    <name evidence="2" type="ORF">PSET11_02867</name>
</gene>
<dbReference type="EMBL" id="UXAU01000038">
    <property type="protein sequence ID" value="VDC31146.1"/>
    <property type="molecule type" value="Genomic_DNA"/>
</dbReference>
<dbReference type="Proteomes" id="UP000280861">
    <property type="component" value="Unassembled WGS sequence"/>
</dbReference>
<name>A0A3P5XLN3_9MICC</name>
<evidence type="ECO:0000313" key="2">
    <source>
        <dbReference type="EMBL" id="VDC31146.1"/>
    </source>
</evidence>
<accession>A0A3P5XLN3</accession>
<dbReference type="AlphaFoldDB" id="A0A3P5XLN3"/>
<protein>
    <submittedName>
        <fullName evidence="2">Uncharacterized protein</fullName>
    </submittedName>
</protein>
<evidence type="ECO:0000313" key="3">
    <source>
        <dbReference type="Proteomes" id="UP000280861"/>
    </source>
</evidence>
<feature type="transmembrane region" description="Helical" evidence="1">
    <location>
        <begin position="28"/>
        <end position="48"/>
    </location>
</feature>
<proteinExistence type="predicted"/>